<dbReference type="AlphaFoldDB" id="A0A3L9M8J2"/>
<feature type="domain" description="GEVED" evidence="4">
    <location>
        <begin position="201"/>
        <end position="278"/>
    </location>
</feature>
<accession>A0A3L9M8J2</accession>
<dbReference type="Pfam" id="PF18962">
    <property type="entry name" value="Por_Secre_tail"/>
    <property type="match status" value="1"/>
</dbReference>
<comment type="caution">
    <text evidence="5">The sequence shown here is derived from an EMBL/GenBank/DDBJ whole genome shotgun (WGS) entry which is preliminary data.</text>
</comment>
<sequence>MKKIFTPLLLGVVLSLSAQDIQGCTDAPNGQYPENVYTPSCSGNIEYITEYGYSGEYSKVQLTAGVNYEFQGSISSDFLTITNENGNEVLVSGTNKVNFTPSENMIIRFYLHTNANCGSDYDDLKIRSVKCFSTPTDYCKPILDCTDGASINSVSINDFINESACGVNGYNDFTSNVINIEKGSTNQIDVAIGYGWYNQSVSMWIDFNNNFQFDENEFYYLGSGTNQVINGTFTLPSDVELGEYRMRLRVVTVDQNTATWDKSCDISQYYGETEDYTLAVVENLNTNDLSTIKLELSPNPVVDILRINTIENVKFIQIFDISGKEILKTEAKRMIDVKHFKKGIYVVKITNKKGEIESHKIIKK</sequence>
<feature type="domain" description="Secretion system C-terminal sorting" evidence="3">
    <location>
        <begin position="298"/>
        <end position="362"/>
    </location>
</feature>
<feature type="signal peptide" evidence="2">
    <location>
        <begin position="1"/>
        <end position="18"/>
    </location>
</feature>
<dbReference type="InterPro" id="IPR045474">
    <property type="entry name" value="GEVED"/>
</dbReference>
<dbReference type="InterPro" id="IPR026444">
    <property type="entry name" value="Secre_tail"/>
</dbReference>
<dbReference type="RefSeq" id="WP_121934839.1">
    <property type="nucleotide sequence ID" value="NZ_RDOJ01000011.1"/>
</dbReference>
<name>A0A3L9M8J2_9FLAO</name>
<organism evidence="5 6">
    <name type="scientific">Faecalibacter macacae</name>
    <dbReference type="NCBI Taxonomy" id="1859289"/>
    <lineage>
        <taxon>Bacteria</taxon>
        <taxon>Pseudomonadati</taxon>
        <taxon>Bacteroidota</taxon>
        <taxon>Flavobacteriia</taxon>
        <taxon>Flavobacteriales</taxon>
        <taxon>Weeksellaceae</taxon>
        <taxon>Faecalibacter</taxon>
    </lineage>
</organism>
<feature type="chain" id="PRO_5018290280" evidence="2">
    <location>
        <begin position="19"/>
        <end position="364"/>
    </location>
</feature>
<evidence type="ECO:0000313" key="5">
    <source>
        <dbReference type="EMBL" id="RLZ09112.1"/>
    </source>
</evidence>
<evidence type="ECO:0000259" key="3">
    <source>
        <dbReference type="Pfam" id="PF18962"/>
    </source>
</evidence>
<protein>
    <submittedName>
        <fullName evidence="5">T9SS C-terminal target domain-containing protein</fullName>
    </submittedName>
</protein>
<dbReference type="Pfam" id="PF20009">
    <property type="entry name" value="GEVED"/>
    <property type="match status" value="1"/>
</dbReference>
<gene>
    <name evidence="5" type="ORF">EAH69_08850</name>
</gene>
<dbReference type="Proteomes" id="UP000275348">
    <property type="component" value="Unassembled WGS sequence"/>
</dbReference>
<evidence type="ECO:0000313" key="6">
    <source>
        <dbReference type="Proteomes" id="UP000275348"/>
    </source>
</evidence>
<proteinExistence type="predicted"/>
<dbReference type="EMBL" id="RDOJ01000011">
    <property type="protein sequence ID" value="RLZ09112.1"/>
    <property type="molecule type" value="Genomic_DNA"/>
</dbReference>
<evidence type="ECO:0000256" key="1">
    <source>
        <dbReference type="ARBA" id="ARBA00022729"/>
    </source>
</evidence>
<evidence type="ECO:0000259" key="4">
    <source>
        <dbReference type="Pfam" id="PF20009"/>
    </source>
</evidence>
<keyword evidence="1 2" id="KW-0732">Signal</keyword>
<reference evidence="5 6" key="1">
    <citation type="submission" date="2018-10" db="EMBL/GenBank/DDBJ databases">
        <authorList>
            <person name="Chen X."/>
        </authorList>
    </citation>
    <scope>NUCLEOTIDE SEQUENCE [LARGE SCALE GENOMIC DNA]</scope>
    <source>
        <strain evidence="5 6">YIM 102668</strain>
    </source>
</reference>
<evidence type="ECO:0000256" key="2">
    <source>
        <dbReference type="SAM" id="SignalP"/>
    </source>
</evidence>
<dbReference type="NCBIfam" id="TIGR04183">
    <property type="entry name" value="Por_Secre_tail"/>
    <property type="match status" value="1"/>
</dbReference>
<keyword evidence="6" id="KW-1185">Reference proteome</keyword>
<dbReference type="OrthoDB" id="1398760at2"/>